<organism evidence="3 4">
    <name type="scientific">Cercophora scortea</name>
    <dbReference type="NCBI Taxonomy" id="314031"/>
    <lineage>
        <taxon>Eukaryota</taxon>
        <taxon>Fungi</taxon>
        <taxon>Dikarya</taxon>
        <taxon>Ascomycota</taxon>
        <taxon>Pezizomycotina</taxon>
        <taxon>Sordariomycetes</taxon>
        <taxon>Sordariomycetidae</taxon>
        <taxon>Sordariales</taxon>
        <taxon>Lasiosphaeriaceae</taxon>
        <taxon>Cercophora</taxon>
    </lineage>
</organism>
<feature type="transmembrane region" description="Helical" evidence="2">
    <location>
        <begin position="136"/>
        <end position="157"/>
    </location>
</feature>
<feature type="region of interest" description="Disordered" evidence="1">
    <location>
        <begin position="1"/>
        <end position="30"/>
    </location>
</feature>
<proteinExistence type="predicted"/>
<dbReference type="EMBL" id="JAUEPO010000001">
    <property type="protein sequence ID" value="KAK3337692.1"/>
    <property type="molecule type" value="Genomic_DNA"/>
</dbReference>
<evidence type="ECO:0000256" key="2">
    <source>
        <dbReference type="SAM" id="Phobius"/>
    </source>
</evidence>
<dbReference type="AlphaFoldDB" id="A0AAE0J6Z0"/>
<dbReference type="Proteomes" id="UP001286456">
    <property type="component" value="Unassembled WGS sequence"/>
</dbReference>
<protein>
    <submittedName>
        <fullName evidence="3">Uncharacterized protein</fullName>
    </submittedName>
</protein>
<reference evidence="3" key="1">
    <citation type="journal article" date="2023" name="Mol. Phylogenet. Evol.">
        <title>Genome-scale phylogeny and comparative genomics of the fungal order Sordariales.</title>
        <authorList>
            <person name="Hensen N."/>
            <person name="Bonometti L."/>
            <person name="Westerberg I."/>
            <person name="Brannstrom I.O."/>
            <person name="Guillou S."/>
            <person name="Cros-Aarteil S."/>
            <person name="Calhoun S."/>
            <person name="Haridas S."/>
            <person name="Kuo A."/>
            <person name="Mondo S."/>
            <person name="Pangilinan J."/>
            <person name="Riley R."/>
            <person name="LaButti K."/>
            <person name="Andreopoulos B."/>
            <person name="Lipzen A."/>
            <person name="Chen C."/>
            <person name="Yan M."/>
            <person name="Daum C."/>
            <person name="Ng V."/>
            <person name="Clum A."/>
            <person name="Steindorff A."/>
            <person name="Ohm R.A."/>
            <person name="Martin F."/>
            <person name="Silar P."/>
            <person name="Natvig D.O."/>
            <person name="Lalanne C."/>
            <person name="Gautier V."/>
            <person name="Ament-Velasquez S.L."/>
            <person name="Kruys A."/>
            <person name="Hutchinson M.I."/>
            <person name="Powell A.J."/>
            <person name="Barry K."/>
            <person name="Miller A.N."/>
            <person name="Grigoriev I.V."/>
            <person name="Debuchy R."/>
            <person name="Gladieux P."/>
            <person name="Hiltunen Thoren M."/>
            <person name="Johannesson H."/>
        </authorList>
    </citation>
    <scope>NUCLEOTIDE SEQUENCE</scope>
    <source>
        <strain evidence="3">SMH4131-1</strain>
    </source>
</reference>
<keyword evidence="2" id="KW-1133">Transmembrane helix</keyword>
<feature type="transmembrane region" description="Helical" evidence="2">
    <location>
        <begin position="169"/>
        <end position="188"/>
    </location>
</feature>
<keyword evidence="2" id="KW-0812">Transmembrane</keyword>
<evidence type="ECO:0000313" key="3">
    <source>
        <dbReference type="EMBL" id="KAK3337692.1"/>
    </source>
</evidence>
<sequence>MRLPLSRLQPRSVQKQRTARRNPVPPSSHGPNLAPFYLSSLAERGWFLFIYFIPLNQSSTCFDTTSTDGIQRVNEPRSVSIAPPWLQLVSSPPPSNGCVEPGENHVRRGGGLDLAAQAGDVGTDGMDGRANFDSRLIWIGIVVNLGFLFLSFCFYFVTTSSAFPRPRSPSAFLISIYLFAFCSFFTLFKVPMSRLIRKITRS</sequence>
<gene>
    <name evidence="3" type="ORF">B0T19DRAFT_80686</name>
</gene>
<keyword evidence="4" id="KW-1185">Reference proteome</keyword>
<evidence type="ECO:0000313" key="4">
    <source>
        <dbReference type="Proteomes" id="UP001286456"/>
    </source>
</evidence>
<comment type="caution">
    <text evidence="3">The sequence shown here is derived from an EMBL/GenBank/DDBJ whole genome shotgun (WGS) entry which is preliminary data.</text>
</comment>
<evidence type="ECO:0000256" key="1">
    <source>
        <dbReference type="SAM" id="MobiDB-lite"/>
    </source>
</evidence>
<keyword evidence="2" id="KW-0472">Membrane</keyword>
<name>A0AAE0J6Z0_9PEZI</name>
<reference evidence="3" key="2">
    <citation type="submission" date="2023-06" db="EMBL/GenBank/DDBJ databases">
        <authorList>
            <consortium name="Lawrence Berkeley National Laboratory"/>
            <person name="Haridas S."/>
            <person name="Hensen N."/>
            <person name="Bonometti L."/>
            <person name="Westerberg I."/>
            <person name="Brannstrom I.O."/>
            <person name="Guillou S."/>
            <person name="Cros-Aarteil S."/>
            <person name="Calhoun S."/>
            <person name="Kuo A."/>
            <person name="Mondo S."/>
            <person name="Pangilinan J."/>
            <person name="Riley R."/>
            <person name="Labutti K."/>
            <person name="Andreopoulos B."/>
            <person name="Lipzen A."/>
            <person name="Chen C."/>
            <person name="Yanf M."/>
            <person name="Daum C."/>
            <person name="Ng V."/>
            <person name="Clum A."/>
            <person name="Steindorff A."/>
            <person name="Ohm R."/>
            <person name="Martin F."/>
            <person name="Silar P."/>
            <person name="Natvig D."/>
            <person name="Lalanne C."/>
            <person name="Gautier V."/>
            <person name="Ament-Velasquez S.L."/>
            <person name="Kruys A."/>
            <person name="Hutchinson M.I."/>
            <person name="Powell A.J."/>
            <person name="Barry K."/>
            <person name="Miller A.N."/>
            <person name="Grigoriev I.V."/>
            <person name="Debuchy R."/>
            <person name="Gladieux P."/>
            <person name="Thoren M.H."/>
            <person name="Johannesson H."/>
        </authorList>
    </citation>
    <scope>NUCLEOTIDE SEQUENCE</scope>
    <source>
        <strain evidence="3">SMH4131-1</strain>
    </source>
</reference>
<accession>A0AAE0J6Z0</accession>